<name>A0ABY3TLG9_9MYCO</name>
<sequence length="249" mass="27124">MTSEYMHSQVDVIDDTTLLTVRGILDSVSYRPLRDLIVKAAIDEPRALIVDITELIVPAESALAVFTSARWHIARWPDVPLLLVCGTTMRRNALRRNGITRYVPVYATLQEATAIAAHRAVPGRKRARVELAPVQGSIAQPRQFVTDVMADWSRPELTPAAKVVVTALVENALRFAGGATALRLEATDDEVTIVVEDNSVIPASFRENALGAQELSSLKIVDAVSRAWGCSQTTDGKAVWCVIGPENTL</sequence>
<dbReference type="InterPro" id="IPR036890">
    <property type="entry name" value="HATPase_C_sf"/>
</dbReference>
<dbReference type="Gene3D" id="3.30.565.10">
    <property type="entry name" value="Histidine kinase-like ATPase, C-terminal domain"/>
    <property type="match status" value="1"/>
</dbReference>
<dbReference type="EMBL" id="CP092362">
    <property type="protein sequence ID" value="ULN40724.1"/>
    <property type="molecule type" value="Genomic_DNA"/>
</dbReference>
<organism evidence="2 3">
    <name type="scientific">Mycolicibacterium crocinum</name>
    <dbReference type="NCBI Taxonomy" id="388459"/>
    <lineage>
        <taxon>Bacteria</taxon>
        <taxon>Bacillati</taxon>
        <taxon>Actinomycetota</taxon>
        <taxon>Actinomycetes</taxon>
        <taxon>Mycobacteriales</taxon>
        <taxon>Mycobacteriaceae</taxon>
        <taxon>Mycolicibacterium</taxon>
    </lineage>
</organism>
<dbReference type="InterPro" id="IPR050267">
    <property type="entry name" value="Anti-sigma-factor_SerPK"/>
</dbReference>
<protein>
    <submittedName>
        <fullName evidence="2">Sulfate transporter</fullName>
    </submittedName>
</protein>
<evidence type="ECO:0000313" key="3">
    <source>
        <dbReference type="Proteomes" id="UP001055337"/>
    </source>
</evidence>
<proteinExistence type="predicted"/>
<feature type="domain" description="STAS" evidence="1">
    <location>
        <begin position="6"/>
        <end position="116"/>
    </location>
</feature>
<gene>
    <name evidence="2" type="ORF">MI149_24275</name>
</gene>
<evidence type="ECO:0000259" key="1">
    <source>
        <dbReference type="PROSITE" id="PS50801"/>
    </source>
</evidence>
<accession>A0ABY3TLG9</accession>
<dbReference type="SUPFAM" id="SSF52091">
    <property type="entry name" value="SpoIIaa-like"/>
    <property type="match status" value="1"/>
</dbReference>
<keyword evidence="3" id="KW-1185">Reference proteome</keyword>
<dbReference type="RefSeq" id="WP_240177477.1">
    <property type="nucleotide sequence ID" value="NZ_CP092362.2"/>
</dbReference>
<dbReference type="CDD" id="cd07043">
    <property type="entry name" value="STAS_anti-anti-sigma_factors"/>
    <property type="match status" value="1"/>
</dbReference>
<dbReference type="PANTHER" id="PTHR35526:SF3">
    <property type="entry name" value="ANTI-SIGMA-F FACTOR RSBW"/>
    <property type="match status" value="1"/>
</dbReference>
<dbReference type="InterPro" id="IPR036513">
    <property type="entry name" value="STAS_dom_sf"/>
</dbReference>
<dbReference type="Proteomes" id="UP001055337">
    <property type="component" value="Chromosome"/>
</dbReference>
<dbReference type="InterPro" id="IPR002645">
    <property type="entry name" value="STAS_dom"/>
</dbReference>
<reference evidence="2" key="1">
    <citation type="submission" date="2022-08" db="EMBL/GenBank/DDBJ databases">
        <title>Whole genome sequencing of non-tuberculosis mycobacteria type-strains.</title>
        <authorList>
            <person name="Igarashi Y."/>
            <person name="Osugi A."/>
            <person name="Mitarai S."/>
        </authorList>
    </citation>
    <scope>NUCLEOTIDE SEQUENCE</scope>
    <source>
        <strain evidence="2">JCM 16369</strain>
    </source>
</reference>
<dbReference type="SUPFAM" id="SSF55874">
    <property type="entry name" value="ATPase domain of HSP90 chaperone/DNA topoisomerase II/histidine kinase"/>
    <property type="match status" value="1"/>
</dbReference>
<dbReference type="PROSITE" id="PS50801">
    <property type="entry name" value="STAS"/>
    <property type="match status" value="1"/>
</dbReference>
<evidence type="ECO:0000313" key="2">
    <source>
        <dbReference type="EMBL" id="ULN40724.1"/>
    </source>
</evidence>
<dbReference type="PANTHER" id="PTHR35526">
    <property type="entry name" value="ANTI-SIGMA-F FACTOR RSBW-RELATED"/>
    <property type="match status" value="1"/>
</dbReference>
<dbReference type="Pfam" id="PF01740">
    <property type="entry name" value="STAS"/>
    <property type="match status" value="1"/>
</dbReference>
<dbReference type="Gene3D" id="3.30.750.24">
    <property type="entry name" value="STAS domain"/>
    <property type="match status" value="1"/>
</dbReference>